<organism evidence="1">
    <name type="scientific">Timema poppense</name>
    <name type="common">Walking stick</name>
    <dbReference type="NCBI Taxonomy" id="170557"/>
    <lineage>
        <taxon>Eukaryota</taxon>
        <taxon>Metazoa</taxon>
        <taxon>Ecdysozoa</taxon>
        <taxon>Arthropoda</taxon>
        <taxon>Hexapoda</taxon>
        <taxon>Insecta</taxon>
        <taxon>Pterygota</taxon>
        <taxon>Neoptera</taxon>
        <taxon>Polyneoptera</taxon>
        <taxon>Phasmatodea</taxon>
        <taxon>Timematodea</taxon>
        <taxon>Timematoidea</taxon>
        <taxon>Timematidae</taxon>
        <taxon>Timema</taxon>
    </lineage>
</organism>
<accession>A0A7R9CJ99</accession>
<protein>
    <submittedName>
        <fullName evidence="1">Uncharacterized protein</fullName>
    </submittedName>
</protein>
<reference evidence="1" key="1">
    <citation type="submission" date="2020-11" db="EMBL/GenBank/DDBJ databases">
        <authorList>
            <person name="Tran Van P."/>
        </authorList>
    </citation>
    <scope>NUCLEOTIDE SEQUENCE</scope>
</reference>
<name>A0A7R9CJ99_TIMPO</name>
<evidence type="ECO:0000313" key="1">
    <source>
        <dbReference type="EMBL" id="CAD7396306.1"/>
    </source>
</evidence>
<dbReference type="EMBL" id="OD000191">
    <property type="protein sequence ID" value="CAD7396306.1"/>
    <property type="molecule type" value="Genomic_DNA"/>
</dbReference>
<sequence length="134" mass="14849">MQKTPFAKRERGQSNAYVRQRMTGKIDGGRIAILKLLGLKAAIKMLNSSIPLEPGINFTTFPWLGLDFQIVAIHQRYLADFPGTTQDSGCEIHHTWDLYALPLSSCTDVIVEMVLQVILQHSAGAGVQQPCLLQ</sequence>
<gene>
    <name evidence="1" type="ORF">TPSB3V08_LOCUS611</name>
</gene>
<proteinExistence type="predicted"/>
<dbReference type="AlphaFoldDB" id="A0A7R9CJ99"/>